<evidence type="ECO:0000256" key="1">
    <source>
        <dbReference type="ARBA" id="ARBA00007837"/>
    </source>
</evidence>
<proteinExistence type="inferred from homology"/>
<dbReference type="GO" id="GO:0046872">
    <property type="term" value="F:metal ion binding"/>
    <property type="evidence" value="ECO:0007669"/>
    <property type="project" value="UniProtKB-KW"/>
</dbReference>
<evidence type="ECO:0000256" key="3">
    <source>
        <dbReference type="ARBA" id="ARBA00022741"/>
    </source>
</evidence>
<accession>A0A377BAV0</accession>
<dbReference type="GO" id="GO:0005524">
    <property type="term" value="F:ATP binding"/>
    <property type="evidence" value="ECO:0007669"/>
    <property type="project" value="UniProtKB-KW"/>
</dbReference>
<evidence type="ECO:0000256" key="2">
    <source>
        <dbReference type="ARBA" id="ARBA00022723"/>
    </source>
</evidence>
<dbReference type="PANTHER" id="PTHR43030">
    <property type="entry name" value="PHOSPHOENOLPYRUVATE SYNTHASE"/>
    <property type="match status" value="1"/>
</dbReference>
<keyword evidence="5" id="KW-0670">Pyruvate</keyword>
<dbReference type="Proteomes" id="UP000254052">
    <property type="component" value="Unassembled WGS sequence"/>
</dbReference>
<dbReference type="InterPro" id="IPR006319">
    <property type="entry name" value="PEP_synth"/>
</dbReference>
<gene>
    <name evidence="5" type="primary">ppsA_5</name>
    <name evidence="5" type="ORF">NCTC9962_04815</name>
</gene>
<dbReference type="EMBL" id="UGED01000009">
    <property type="protein sequence ID" value="STL56850.1"/>
    <property type="molecule type" value="Genomic_DNA"/>
</dbReference>
<evidence type="ECO:0000256" key="4">
    <source>
        <dbReference type="ARBA" id="ARBA00022840"/>
    </source>
</evidence>
<dbReference type="PANTHER" id="PTHR43030:SF1">
    <property type="entry name" value="PHOSPHOENOLPYRUVATE SYNTHASE"/>
    <property type="match status" value="1"/>
</dbReference>
<evidence type="ECO:0000313" key="6">
    <source>
        <dbReference type="Proteomes" id="UP000254052"/>
    </source>
</evidence>
<dbReference type="GO" id="GO:0008986">
    <property type="term" value="F:pyruvate, water dikinase activity"/>
    <property type="evidence" value="ECO:0007669"/>
    <property type="project" value="UniProtKB-EC"/>
</dbReference>
<dbReference type="AlphaFoldDB" id="A0A377BAV0"/>
<organism evidence="5 6">
    <name type="scientific">Escherichia coli</name>
    <dbReference type="NCBI Taxonomy" id="562"/>
    <lineage>
        <taxon>Bacteria</taxon>
        <taxon>Pseudomonadati</taxon>
        <taxon>Pseudomonadota</taxon>
        <taxon>Gammaproteobacteria</taxon>
        <taxon>Enterobacterales</taxon>
        <taxon>Enterobacteriaceae</taxon>
        <taxon>Escherichia</taxon>
    </lineage>
</organism>
<keyword evidence="4" id="KW-0067">ATP-binding</keyword>
<dbReference type="Gene3D" id="3.20.20.60">
    <property type="entry name" value="Phosphoenolpyruvate-binding domains"/>
    <property type="match status" value="1"/>
</dbReference>
<sequence length="44" mass="4971">MKRVRNDMGLTNVEIMIPFVRTVDQAKAVVEELARQGLKRGENG</sequence>
<dbReference type="SUPFAM" id="SSF51621">
    <property type="entry name" value="Phosphoenolpyruvate/pyruvate domain"/>
    <property type="match status" value="1"/>
</dbReference>
<dbReference type="InterPro" id="IPR040442">
    <property type="entry name" value="Pyrv_kinase-like_dom_sf"/>
</dbReference>
<comment type="similarity">
    <text evidence="1">Belongs to the PEP-utilizing enzyme family.</text>
</comment>
<dbReference type="EC" id="2.7.9.2" evidence="5"/>
<dbReference type="InterPro" id="IPR015813">
    <property type="entry name" value="Pyrv/PenolPyrv_kinase-like_dom"/>
</dbReference>
<reference evidence="5 6" key="1">
    <citation type="submission" date="2018-06" db="EMBL/GenBank/DDBJ databases">
        <authorList>
            <consortium name="Pathogen Informatics"/>
            <person name="Doyle S."/>
        </authorList>
    </citation>
    <scope>NUCLEOTIDE SEQUENCE [LARGE SCALE GENOMIC DNA]</scope>
    <source>
        <strain evidence="5 6">NCTC9962</strain>
    </source>
</reference>
<name>A0A377BAV0_ECOLX</name>
<keyword evidence="2" id="KW-0479">Metal-binding</keyword>
<protein>
    <submittedName>
        <fullName evidence="5">Phosphoenolpyruvate synthase</fullName>
        <ecNumber evidence="5">2.7.9.2</ecNumber>
    </submittedName>
</protein>
<keyword evidence="5" id="KW-0808">Transferase</keyword>
<evidence type="ECO:0000313" key="5">
    <source>
        <dbReference type="EMBL" id="STL56850.1"/>
    </source>
</evidence>
<keyword evidence="3" id="KW-0547">Nucleotide-binding</keyword>